<dbReference type="InterPro" id="IPR029044">
    <property type="entry name" value="Nucleotide-diphossugar_trans"/>
</dbReference>
<keyword evidence="5" id="KW-0472">Membrane</keyword>
<dbReference type="InterPro" id="IPR001173">
    <property type="entry name" value="Glyco_trans_2-like"/>
</dbReference>
<dbReference type="AlphaFoldDB" id="Q72WP3"/>
<feature type="region of interest" description="Disordered" evidence="4">
    <location>
        <begin position="293"/>
        <end position="353"/>
    </location>
</feature>
<evidence type="ECO:0000313" key="8">
    <source>
        <dbReference type="Proteomes" id="UP000002194"/>
    </source>
</evidence>
<keyword evidence="7" id="KW-0614">Plasmid</keyword>
<dbReference type="Pfam" id="PF00535">
    <property type="entry name" value="Glycos_transf_2"/>
    <property type="match status" value="1"/>
</dbReference>
<keyword evidence="2" id="KW-0328">Glycosyltransferase</keyword>
<gene>
    <name evidence="7" type="ordered locus">DVUA0046</name>
</gene>
<dbReference type="KEGG" id="dvu:DVUA0046"/>
<evidence type="ECO:0000256" key="2">
    <source>
        <dbReference type="ARBA" id="ARBA00022676"/>
    </source>
</evidence>
<proteinExistence type="inferred from homology"/>
<evidence type="ECO:0000313" key="7">
    <source>
        <dbReference type="EMBL" id="AAS94405.1"/>
    </source>
</evidence>
<geneLocation type="plasmid" evidence="7 8">
    <name>pDV</name>
</geneLocation>
<dbReference type="Gene3D" id="3.90.550.10">
    <property type="entry name" value="Spore Coat Polysaccharide Biosynthesis Protein SpsA, Chain A"/>
    <property type="match status" value="1"/>
</dbReference>
<dbReference type="PANTHER" id="PTHR43630:SF1">
    <property type="entry name" value="POLY-BETA-1,6-N-ACETYL-D-GLUCOSAMINE SYNTHASE"/>
    <property type="match status" value="1"/>
</dbReference>
<feature type="region of interest" description="Disordered" evidence="4">
    <location>
        <begin position="68"/>
        <end position="87"/>
    </location>
</feature>
<dbReference type="CAZy" id="GT2">
    <property type="family name" value="Glycosyltransferase Family 2"/>
</dbReference>
<dbReference type="RefSeq" id="WP_011176624.1">
    <property type="nucleotide sequence ID" value="NC_005863.1"/>
</dbReference>
<feature type="transmembrane region" description="Helical" evidence="5">
    <location>
        <begin position="417"/>
        <end position="438"/>
    </location>
</feature>
<protein>
    <submittedName>
        <fullName evidence="7">Glycosyl transferase, group 2 family protein</fullName>
    </submittedName>
</protein>
<dbReference type="Proteomes" id="UP000002194">
    <property type="component" value="Plasmid pDV"/>
</dbReference>
<dbReference type="SUPFAM" id="SSF53448">
    <property type="entry name" value="Nucleotide-diphospho-sugar transferases"/>
    <property type="match status" value="1"/>
</dbReference>
<feature type="domain" description="Glycosyltransferase 2-like" evidence="6">
    <location>
        <begin position="98"/>
        <end position="220"/>
    </location>
</feature>
<comment type="similarity">
    <text evidence="1">Belongs to the glycosyltransferase 2 family.</text>
</comment>
<dbReference type="PANTHER" id="PTHR43630">
    <property type="entry name" value="POLY-BETA-1,6-N-ACETYL-D-GLUCOSAMINE SYNTHASE"/>
    <property type="match status" value="1"/>
</dbReference>
<dbReference type="HOGENOM" id="CLU_046109_0_0_7"/>
<keyword evidence="5" id="KW-1133">Transmembrane helix</keyword>
<dbReference type="EnsemblBacteria" id="AAS94405">
    <property type="protein sequence ID" value="AAS94405"/>
    <property type="gene ID" value="DVUA0046"/>
</dbReference>
<evidence type="ECO:0000256" key="5">
    <source>
        <dbReference type="SAM" id="Phobius"/>
    </source>
</evidence>
<dbReference type="GO" id="GO:0016757">
    <property type="term" value="F:glycosyltransferase activity"/>
    <property type="evidence" value="ECO:0007669"/>
    <property type="project" value="UniProtKB-KW"/>
</dbReference>
<organism evidence="7 8">
    <name type="scientific">Nitratidesulfovibrio vulgaris (strain ATCC 29579 / DSM 644 / CCUG 34227 / NCIMB 8303 / VKM B-1760 / Hildenborough)</name>
    <name type="common">Desulfovibrio vulgaris</name>
    <dbReference type="NCBI Taxonomy" id="882"/>
    <lineage>
        <taxon>Bacteria</taxon>
        <taxon>Pseudomonadati</taxon>
        <taxon>Thermodesulfobacteriota</taxon>
        <taxon>Desulfovibrionia</taxon>
        <taxon>Desulfovibrionales</taxon>
        <taxon>Desulfovibrionaceae</taxon>
        <taxon>Nitratidesulfovibrio</taxon>
    </lineage>
</organism>
<dbReference type="EMBL" id="AE017286">
    <property type="protein sequence ID" value="AAS94405.1"/>
    <property type="molecule type" value="Genomic_DNA"/>
</dbReference>
<keyword evidence="5" id="KW-0812">Transmembrane</keyword>
<evidence type="ECO:0000256" key="1">
    <source>
        <dbReference type="ARBA" id="ARBA00006739"/>
    </source>
</evidence>
<dbReference type="CDD" id="cd06439">
    <property type="entry name" value="CESA_like_1"/>
    <property type="match status" value="1"/>
</dbReference>
<dbReference type="OrthoDB" id="9802632at2"/>
<accession>Q72WP3</accession>
<reference evidence="7 8" key="1">
    <citation type="journal article" date="2004" name="Nat. Biotechnol.">
        <title>The genome sequence of the anaerobic, sulfate-reducing bacterium Desulfovibrio vulgaris Hildenborough.</title>
        <authorList>
            <person name="Heidelberg J.F."/>
            <person name="Seshadri R."/>
            <person name="Haveman S.A."/>
            <person name="Hemme C.L."/>
            <person name="Paulsen I.T."/>
            <person name="Kolonay J.F."/>
            <person name="Eisen J.A."/>
            <person name="Ward N."/>
            <person name="Methe B."/>
            <person name="Brinkac L.M."/>
            <person name="Daugherty S.C."/>
            <person name="Deboy R.T."/>
            <person name="Dodson R.J."/>
            <person name="Durkin A.S."/>
            <person name="Madupu R."/>
            <person name="Nelson W.C."/>
            <person name="Sullivan S.A."/>
            <person name="Fouts D."/>
            <person name="Haft D.H."/>
            <person name="Selengut J."/>
            <person name="Peterson J.D."/>
            <person name="Davidsen T.M."/>
            <person name="Zafar N."/>
            <person name="Zhou L."/>
            <person name="Radune D."/>
            <person name="Dimitrov G."/>
            <person name="Hance M."/>
            <person name="Tran K."/>
            <person name="Khouri H."/>
            <person name="Gill J."/>
            <person name="Utterback T.R."/>
            <person name="Feldblyum T.V."/>
            <person name="Wall J.D."/>
            <person name="Voordouw G."/>
            <person name="Fraser C.M."/>
        </authorList>
    </citation>
    <scope>NUCLEOTIDE SEQUENCE [LARGE SCALE GENOMIC DNA]</scope>
    <source>
        <strain evidence="8">ATCC 29579 / DSM 644 / NCIMB 8303 / VKM B-1760 / Hildenborough</strain>
        <plasmid evidence="8">pDV</plasmid>
    </source>
</reference>
<feature type="compositionally biased region" description="Low complexity" evidence="4">
    <location>
        <begin position="312"/>
        <end position="328"/>
    </location>
</feature>
<feature type="transmembrane region" description="Helical" evidence="5">
    <location>
        <begin position="6"/>
        <end position="23"/>
    </location>
</feature>
<keyword evidence="8" id="KW-1185">Reference proteome</keyword>
<name>Q72WP3_NITV2</name>
<evidence type="ECO:0000256" key="4">
    <source>
        <dbReference type="SAM" id="MobiDB-lite"/>
    </source>
</evidence>
<keyword evidence="3 7" id="KW-0808">Transferase</keyword>
<sequence length="482" mass="51211">MKTLFWLSSGLLAYAFVGYPLLLEAGSRLVRRTAARRAASPDVSPAAPSSARPSASMAASWHSAAQADAPSVRPSAGPSASSPDTARVIPDADLPTVSVLLSVFDEEAVIERKILNFLALDYPAERIELCVVSDGCTDATESIVARYAGQRVRLVRQEARGGKTRALNRAAAEAHGDVLVFTDANAMFRPDCVRRLAERLADPGVGLVSGVSVYVHASGDTTAGGVYRRYEEWIKSRESDLFSIVGADGAAYAMRRALYTPLAPEYINDLLHPVQVLLAGARAVSEPRAVVEEEVDAPVASPGSTQPGNTQPGSTSSGGRSSFGTSPGMQPGPQSRPRPQAQPDSQPDTGAEMRRQTRIMAQSWLICLRQLPVLVRRGCWGFVWQMLSHKVLRWATLPLLAVCAVSAVALVPRGMPYALAAAALAGGGLLAWAGARGLGGGRGWGGHARTAWLFVVLHAAAVNGLYRLLRGQTFVTWTPRGD</sequence>
<feature type="transmembrane region" description="Helical" evidence="5">
    <location>
        <begin position="391"/>
        <end position="411"/>
    </location>
</feature>
<dbReference type="PATRIC" id="fig|882.5.peg.3122"/>
<evidence type="ECO:0000256" key="3">
    <source>
        <dbReference type="ARBA" id="ARBA00022679"/>
    </source>
</evidence>
<evidence type="ECO:0000259" key="6">
    <source>
        <dbReference type="Pfam" id="PF00535"/>
    </source>
</evidence>
<feature type="transmembrane region" description="Helical" evidence="5">
    <location>
        <begin position="450"/>
        <end position="469"/>
    </location>
</feature>